<name>A0A840I8L1_9ACTN</name>
<accession>A0A840I8L1</accession>
<evidence type="ECO:0000313" key="3">
    <source>
        <dbReference type="EMBL" id="MBB4661206.1"/>
    </source>
</evidence>
<keyword evidence="4" id="KW-1185">Reference proteome</keyword>
<comment type="caution">
    <text evidence="3">The sequence shown here is derived from an EMBL/GenBank/DDBJ whole genome shotgun (WGS) entry which is preliminary data.</text>
</comment>
<dbReference type="AlphaFoldDB" id="A0A840I8L1"/>
<protein>
    <recommendedName>
        <fullName evidence="5">Peptidoglycan endopeptidase</fullName>
    </recommendedName>
</protein>
<dbReference type="RefSeq" id="WP_183339183.1">
    <property type="nucleotide sequence ID" value="NZ_JACHNU010000001.1"/>
</dbReference>
<feature type="signal peptide" evidence="2">
    <location>
        <begin position="1"/>
        <end position="23"/>
    </location>
</feature>
<feature type="region of interest" description="Disordered" evidence="1">
    <location>
        <begin position="27"/>
        <end position="92"/>
    </location>
</feature>
<proteinExistence type="predicted"/>
<feature type="region of interest" description="Disordered" evidence="1">
    <location>
        <begin position="223"/>
        <end position="244"/>
    </location>
</feature>
<sequence>MRLRTTVIAALAALLLAGAAAVAGCGTSEPTATGASAPPATAAAPPPRYEEQAVDKLQRNPTAVDPDAGVRTNFDPNAHADTTDPARLPQPRTDAEIRAELRKSGIPSGQQAALTPDGLAVAPLGAPDVVRAVIHAGNQIARLPYRYGGGHQTWIDTAYDCSASISFAFAAAGLLDRPMVSGDLARWGDPGPGRWITIYAHGEHAYMYVAGLRFDTSGLRQTGSRWQTAPRSGAGFTVRHPPGL</sequence>
<dbReference type="Proteomes" id="UP000585272">
    <property type="component" value="Unassembled WGS sequence"/>
</dbReference>
<dbReference type="PROSITE" id="PS51257">
    <property type="entry name" value="PROKAR_LIPOPROTEIN"/>
    <property type="match status" value="1"/>
</dbReference>
<feature type="compositionally biased region" description="Basic and acidic residues" evidence="1">
    <location>
        <begin position="48"/>
        <end position="58"/>
    </location>
</feature>
<reference evidence="3 4" key="1">
    <citation type="submission" date="2020-08" db="EMBL/GenBank/DDBJ databases">
        <title>Genomic Encyclopedia of Archaeal and Bacterial Type Strains, Phase II (KMG-II): from individual species to whole genera.</title>
        <authorList>
            <person name="Goeker M."/>
        </authorList>
    </citation>
    <scope>NUCLEOTIDE SEQUENCE [LARGE SCALE GENOMIC DNA]</scope>
    <source>
        <strain evidence="3 4">DSM 23288</strain>
    </source>
</reference>
<evidence type="ECO:0008006" key="5">
    <source>
        <dbReference type="Google" id="ProtNLM"/>
    </source>
</evidence>
<feature type="chain" id="PRO_5039279493" description="Peptidoglycan endopeptidase" evidence="2">
    <location>
        <begin position="24"/>
        <end position="244"/>
    </location>
</feature>
<gene>
    <name evidence="3" type="ORF">BDZ31_000779</name>
</gene>
<evidence type="ECO:0000256" key="2">
    <source>
        <dbReference type="SAM" id="SignalP"/>
    </source>
</evidence>
<evidence type="ECO:0000313" key="4">
    <source>
        <dbReference type="Proteomes" id="UP000585272"/>
    </source>
</evidence>
<dbReference type="EMBL" id="JACHNU010000001">
    <property type="protein sequence ID" value="MBB4661206.1"/>
    <property type="molecule type" value="Genomic_DNA"/>
</dbReference>
<feature type="compositionally biased region" description="Low complexity" evidence="1">
    <location>
        <begin position="27"/>
        <end position="43"/>
    </location>
</feature>
<organism evidence="3 4">
    <name type="scientific">Conexibacter arvalis</name>
    <dbReference type="NCBI Taxonomy" id="912552"/>
    <lineage>
        <taxon>Bacteria</taxon>
        <taxon>Bacillati</taxon>
        <taxon>Actinomycetota</taxon>
        <taxon>Thermoleophilia</taxon>
        <taxon>Solirubrobacterales</taxon>
        <taxon>Conexibacteraceae</taxon>
        <taxon>Conexibacter</taxon>
    </lineage>
</organism>
<keyword evidence="2" id="KW-0732">Signal</keyword>
<evidence type="ECO:0000256" key="1">
    <source>
        <dbReference type="SAM" id="MobiDB-lite"/>
    </source>
</evidence>
<dbReference type="Gene3D" id="3.90.1720.10">
    <property type="entry name" value="endopeptidase domain like (from Nostoc punctiforme)"/>
    <property type="match status" value="1"/>
</dbReference>